<keyword evidence="10" id="KW-1185">Reference proteome</keyword>
<reference evidence="9 10" key="1">
    <citation type="submission" date="2023-06" db="EMBL/GenBank/DDBJ databases">
        <title>Rock-solubilizing bacteria, Microbacterium invictum, promotes re-establishment of vegetation in rocky wasteland by accelerating rock bio-weathering and reshaping soil bacterial community.</title>
        <authorList>
            <person name="Liu C."/>
        </authorList>
    </citation>
    <scope>NUCLEOTIDE SEQUENCE [LARGE SCALE GENOMIC DNA]</scope>
    <source>
        <strain evidence="9 10">X-18</strain>
    </source>
</reference>
<dbReference type="EMBL" id="CP139779">
    <property type="protein sequence ID" value="WQB70540.1"/>
    <property type="molecule type" value="Genomic_DNA"/>
</dbReference>
<feature type="region of interest" description="Disordered" evidence="8">
    <location>
        <begin position="83"/>
        <end position="142"/>
    </location>
</feature>
<keyword evidence="3" id="KW-0812">Transmembrane</keyword>
<evidence type="ECO:0000313" key="9">
    <source>
        <dbReference type="EMBL" id="WQB70540.1"/>
    </source>
</evidence>
<name>A0ABZ0VA96_9MICO</name>
<protein>
    <submittedName>
        <fullName evidence="9">Twin-arginine translocase TatA/TatE family subunit</fullName>
    </submittedName>
</protein>
<dbReference type="PRINTS" id="PR01506">
    <property type="entry name" value="TATBPROTEIN"/>
</dbReference>
<dbReference type="Gene3D" id="1.20.5.3310">
    <property type="match status" value="1"/>
</dbReference>
<keyword evidence="4" id="KW-0653">Protein transport</keyword>
<evidence type="ECO:0000256" key="1">
    <source>
        <dbReference type="ARBA" id="ARBA00004167"/>
    </source>
</evidence>
<evidence type="ECO:0000256" key="7">
    <source>
        <dbReference type="ARBA" id="ARBA00023136"/>
    </source>
</evidence>
<keyword evidence="7" id="KW-0472">Membrane</keyword>
<dbReference type="InterPro" id="IPR003369">
    <property type="entry name" value="TatA/B/E"/>
</dbReference>
<proteinExistence type="predicted"/>
<dbReference type="Proteomes" id="UP001324533">
    <property type="component" value="Chromosome"/>
</dbReference>
<evidence type="ECO:0000256" key="6">
    <source>
        <dbReference type="ARBA" id="ARBA00023010"/>
    </source>
</evidence>
<dbReference type="RefSeq" id="WP_322410682.1">
    <property type="nucleotide sequence ID" value="NZ_CP139779.1"/>
</dbReference>
<evidence type="ECO:0000256" key="3">
    <source>
        <dbReference type="ARBA" id="ARBA00022692"/>
    </source>
</evidence>
<evidence type="ECO:0000256" key="5">
    <source>
        <dbReference type="ARBA" id="ARBA00022989"/>
    </source>
</evidence>
<keyword evidence="6" id="KW-0811">Translocation</keyword>
<evidence type="ECO:0000256" key="4">
    <source>
        <dbReference type="ARBA" id="ARBA00022927"/>
    </source>
</evidence>
<keyword evidence="5" id="KW-1133">Transmembrane helix</keyword>
<evidence type="ECO:0000256" key="2">
    <source>
        <dbReference type="ARBA" id="ARBA00022448"/>
    </source>
</evidence>
<organism evidence="9 10">
    <name type="scientific">Microbacterium invictum</name>
    <dbReference type="NCBI Taxonomy" id="515415"/>
    <lineage>
        <taxon>Bacteria</taxon>
        <taxon>Bacillati</taxon>
        <taxon>Actinomycetota</taxon>
        <taxon>Actinomycetes</taxon>
        <taxon>Micrococcales</taxon>
        <taxon>Microbacteriaceae</taxon>
        <taxon>Microbacterium</taxon>
    </lineage>
</organism>
<gene>
    <name evidence="9" type="ORF">T9R20_00840</name>
</gene>
<comment type="subcellular location">
    <subcellularLocation>
        <location evidence="1">Membrane</location>
        <topology evidence="1">Single-pass membrane protein</topology>
    </subcellularLocation>
</comment>
<sequence length="183" mass="19559">MFGLTFEKLFVVAVLAALIIGPHRLPHLARRAGEIVRGLRAFVESTRTQAENDLGVPLDRARWETMDFRQYDPRRIVREALEDAPPPRAGTATSAVTLDDPVSPGIDDPDISSGSVAELPATPRLARPSSTGRGQKYVVSGSAAHPRRILVPASIEEDAAPAPATKVAPSEENAGVDAVRVVL</sequence>
<accession>A0ABZ0VA96</accession>
<evidence type="ECO:0000313" key="10">
    <source>
        <dbReference type="Proteomes" id="UP001324533"/>
    </source>
</evidence>
<evidence type="ECO:0000256" key="8">
    <source>
        <dbReference type="SAM" id="MobiDB-lite"/>
    </source>
</evidence>
<keyword evidence="2" id="KW-0813">Transport</keyword>
<dbReference type="Pfam" id="PF02416">
    <property type="entry name" value="TatA_B_E"/>
    <property type="match status" value="1"/>
</dbReference>